<evidence type="ECO:0000313" key="1">
    <source>
        <dbReference type="EMBL" id="KAK4009621.1"/>
    </source>
</evidence>
<dbReference type="Proteomes" id="UP001234178">
    <property type="component" value="Unassembled WGS sequence"/>
</dbReference>
<name>A0ABQ9Z9R3_9CRUS</name>
<accession>A0ABQ9Z9R3</accession>
<sequence>MDWINISFRTHLWNPGVLIVVAEHSHLFRSQITYEKSIIHMKRGAYSGSPICSLCVRNCHPSRDYCPRPRKLYDDDT</sequence>
<proteinExistence type="predicted"/>
<protein>
    <submittedName>
        <fullName evidence="1">Uncharacterized protein</fullName>
    </submittedName>
</protein>
<keyword evidence="2" id="KW-1185">Reference proteome</keyword>
<comment type="caution">
    <text evidence="1">The sequence shown here is derived from an EMBL/GenBank/DDBJ whole genome shotgun (WGS) entry which is preliminary data.</text>
</comment>
<reference evidence="1 2" key="1">
    <citation type="journal article" date="2023" name="Nucleic Acids Res.">
        <title>The hologenome of Daphnia magna reveals possible DNA methylation and microbiome-mediated evolution of the host genome.</title>
        <authorList>
            <person name="Chaturvedi A."/>
            <person name="Li X."/>
            <person name="Dhandapani V."/>
            <person name="Marshall H."/>
            <person name="Kissane S."/>
            <person name="Cuenca-Cambronero M."/>
            <person name="Asole G."/>
            <person name="Calvet F."/>
            <person name="Ruiz-Romero M."/>
            <person name="Marangio P."/>
            <person name="Guigo R."/>
            <person name="Rago D."/>
            <person name="Mirbahai L."/>
            <person name="Eastwood N."/>
            <person name="Colbourne J.K."/>
            <person name="Zhou J."/>
            <person name="Mallon E."/>
            <person name="Orsini L."/>
        </authorList>
    </citation>
    <scope>NUCLEOTIDE SEQUENCE [LARGE SCALE GENOMIC DNA]</scope>
    <source>
        <strain evidence="1">LRV0_1</strain>
    </source>
</reference>
<evidence type="ECO:0000313" key="2">
    <source>
        <dbReference type="Proteomes" id="UP001234178"/>
    </source>
</evidence>
<dbReference type="EMBL" id="JAOYFB010000003">
    <property type="protein sequence ID" value="KAK4009621.1"/>
    <property type="molecule type" value="Genomic_DNA"/>
</dbReference>
<organism evidence="1 2">
    <name type="scientific">Daphnia magna</name>
    <dbReference type="NCBI Taxonomy" id="35525"/>
    <lineage>
        <taxon>Eukaryota</taxon>
        <taxon>Metazoa</taxon>
        <taxon>Ecdysozoa</taxon>
        <taxon>Arthropoda</taxon>
        <taxon>Crustacea</taxon>
        <taxon>Branchiopoda</taxon>
        <taxon>Diplostraca</taxon>
        <taxon>Cladocera</taxon>
        <taxon>Anomopoda</taxon>
        <taxon>Daphniidae</taxon>
        <taxon>Daphnia</taxon>
    </lineage>
</organism>
<gene>
    <name evidence="1" type="ORF">OUZ56_018755</name>
</gene>